<evidence type="ECO:0000259" key="2">
    <source>
        <dbReference type="Pfam" id="PF07007"/>
    </source>
</evidence>
<keyword evidence="1" id="KW-0732">Signal</keyword>
<dbReference type="EMBL" id="JAUSWL010000006">
    <property type="protein sequence ID" value="MDQ0544668.1"/>
    <property type="molecule type" value="Genomic_DNA"/>
</dbReference>
<proteinExistence type="predicted"/>
<sequence>MRPYPPKPARPAGILILAAFWVCALPSAGARADQPSAKLCQDATSTPETQTCLHQALEAADAKLNAAYRKALSIIDQDDRPEDAKAAWKAQFATAQRAWIAFRDADCGDLTFSEWNNGSGTTGALYACQYDKTVQRTEDILSRYPLD</sequence>
<dbReference type="AlphaFoldDB" id="A0AAJ1TY50"/>
<feature type="chain" id="PRO_5042568287" evidence="1">
    <location>
        <begin position="33"/>
        <end position="147"/>
    </location>
</feature>
<organism evidence="3 4">
    <name type="scientific">Methylobacterium brachiatum</name>
    <dbReference type="NCBI Taxonomy" id="269660"/>
    <lineage>
        <taxon>Bacteria</taxon>
        <taxon>Pseudomonadati</taxon>
        <taxon>Pseudomonadota</taxon>
        <taxon>Alphaproteobacteria</taxon>
        <taxon>Hyphomicrobiales</taxon>
        <taxon>Methylobacteriaceae</taxon>
        <taxon>Methylobacterium</taxon>
    </lineage>
</organism>
<dbReference type="InterPro" id="IPR009739">
    <property type="entry name" value="LprI-like_N"/>
</dbReference>
<accession>A0AAJ1TY50</accession>
<evidence type="ECO:0000313" key="3">
    <source>
        <dbReference type="EMBL" id="MDQ0544668.1"/>
    </source>
</evidence>
<evidence type="ECO:0000313" key="4">
    <source>
        <dbReference type="Proteomes" id="UP001223420"/>
    </source>
</evidence>
<protein>
    <submittedName>
        <fullName evidence="3">Uncharacterized protein YecT (DUF1311 family)</fullName>
    </submittedName>
</protein>
<feature type="signal peptide" evidence="1">
    <location>
        <begin position="1"/>
        <end position="32"/>
    </location>
</feature>
<gene>
    <name evidence="3" type="ORF">QO001_003604</name>
</gene>
<dbReference type="Gene3D" id="1.20.1270.180">
    <property type="match status" value="1"/>
</dbReference>
<reference evidence="3" key="1">
    <citation type="submission" date="2023-07" db="EMBL/GenBank/DDBJ databases">
        <title>Genomic Encyclopedia of Type Strains, Phase IV (KMG-IV): sequencing the most valuable type-strain genomes for metagenomic binning, comparative biology and taxonomic classification.</title>
        <authorList>
            <person name="Goeker M."/>
        </authorList>
    </citation>
    <scope>NUCLEOTIDE SEQUENCE</scope>
    <source>
        <strain evidence="3">DSM 19569</strain>
    </source>
</reference>
<dbReference type="Pfam" id="PF07007">
    <property type="entry name" value="LprI"/>
    <property type="match status" value="1"/>
</dbReference>
<name>A0AAJ1TY50_9HYPH</name>
<comment type="caution">
    <text evidence="3">The sequence shown here is derived from an EMBL/GenBank/DDBJ whole genome shotgun (WGS) entry which is preliminary data.</text>
</comment>
<dbReference type="RefSeq" id="WP_230365564.1">
    <property type="nucleotide sequence ID" value="NZ_JAJALK010000002.1"/>
</dbReference>
<evidence type="ECO:0000256" key="1">
    <source>
        <dbReference type="SAM" id="SignalP"/>
    </source>
</evidence>
<feature type="domain" description="Lysozyme inhibitor LprI-like N-terminal" evidence="2">
    <location>
        <begin position="40"/>
        <end position="139"/>
    </location>
</feature>
<dbReference type="Proteomes" id="UP001223420">
    <property type="component" value="Unassembled WGS sequence"/>
</dbReference>